<dbReference type="EMBL" id="PGOL01001001">
    <property type="protein sequence ID" value="PKI61849.1"/>
    <property type="molecule type" value="Genomic_DNA"/>
</dbReference>
<organism evidence="1 2">
    <name type="scientific">Punica granatum</name>
    <name type="common">Pomegranate</name>
    <dbReference type="NCBI Taxonomy" id="22663"/>
    <lineage>
        <taxon>Eukaryota</taxon>
        <taxon>Viridiplantae</taxon>
        <taxon>Streptophyta</taxon>
        <taxon>Embryophyta</taxon>
        <taxon>Tracheophyta</taxon>
        <taxon>Spermatophyta</taxon>
        <taxon>Magnoliopsida</taxon>
        <taxon>eudicotyledons</taxon>
        <taxon>Gunneridae</taxon>
        <taxon>Pentapetalae</taxon>
        <taxon>rosids</taxon>
        <taxon>malvids</taxon>
        <taxon>Myrtales</taxon>
        <taxon>Lythraceae</taxon>
        <taxon>Punica</taxon>
    </lineage>
</organism>
<accession>A0A2I0JZV6</accession>
<comment type="caution">
    <text evidence="1">The sequence shown here is derived from an EMBL/GenBank/DDBJ whole genome shotgun (WGS) entry which is preliminary data.</text>
</comment>
<sequence length="138" mass="15118">MTPRLGSRAWCEITCGSLEPSARPPVGLASLKWLRVQVSRSGAHEPWVHELWVRRRTNFSPILVSEVESGFVALRSARNGEGPHPSFLSFPETYSAGACQRGRSLTELGMGSSPWGSLPMESPTETPQLFFCFGVGVE</sequence>
<keyword evidence="2" id="KW-1185">Reference proteome</keyword>
<gene>
    <name evidence="1" type="ORF">CRG98_017747</name>
</gene>
<evidence type="ECO:0000313" key="1">
    <source>
        <dbReference type="EMBL" id="PKI61849.1"/>
    </source>
</evidence>
<dbReference type="AlphaFoldDB" id="A0A2I0JZV6"/>
<evidence type="ECO:0000313" key="2">
    <source>
        <dbReference type="Proteomes" id="UP000233551"/>
    </source>
</evidence>
<dbReference type="Proteomes" id="UP000233551">
    <property type="component" value="Unassembled WGS sequence"/>
</dbReference>
<reference evidence="1 2" key="1">
    <citation type="submission" date="2017-11" db="EMBL/GenBank/DDBJ databases">
        <title>De-novo sequencing of pomegranate (Punica granatum L.) genome.</title>
        <authorList>
            <person name="Akparov Z."/>
            <person name="Amiraslanov A."/>
            <person name="Hajiyeva S."/>
            <person name="Abbasov M."/>
            <person name="Kaur K."/>
            <person name="Hamwieh A."/>
            <person name="Solovyev V."/>
            <person name="Salamov A."/>
            <person name="Braich B."/>
            <person name="Kosarev P."/>
            <person name="Mahmoud A."/>
            <person name="Hajiyev E."/>
            <person name="Babayeva S."/>
            <person name="Izzatullayeva V."/>
            <person name="Mammadov A."/>
            <person name="Mammadov A."/>
            <person name="Sharifova S."/>
            <person name="Ojaghi J."/>
            <person name="Eynullazada K."/>
            <person name="Bayramov B."/>
            <person name="Abdulazimova A."/>
            <person name="Shahmuradov I."/>
        </authorList>
    </citation>
    <scope>NUCLEOTIDE SEQUENCE [LARGE SCALE GENOMIC DNA]</scope>
    <source>
        <strain evidence="2">cv. AG2017</strain>
        <tissue evidence="1">Leaf</tissue>
    </source>
</reference>
<proteinExistence type="predicted"/>
<protein>
    <submittedName>
        <fullName evidence="1">Uncharacterized protein</fullName>
    </submittedName>
</protein>
<name>A0A2I0JZV6_PUNGR</name>